<feature type="region of interest" description="Disordered" evidence="1">
    <location>
        <begin position="81"/>
        <end position="104"/>
    </location>
</feature>
<name>A0A100VMT5_PAEAM</name>
<gene>
    <name evidence="2" type="ORF">PAHA3_2851</name>
</gene>
<accession>A0A100VMT5</accession>
<dbReference type="RefSeq" id="WP_062835256.1">
    <property type="nucleotide sequence ID" value="NZ_BCNV01000001.1"/>
</dbReference>
<reference evidence="3" key="2">
    <citation type="submission" date="2016-01" db="EMBL/GenBank/DDBJ databases">
        <title>Draft Genome Sequence of Paenibacillus amylolyticus Heshi-A3 that Was Isolated from Fermented Rice Bran with Aging Salted Mackerel, Which Was Named Heshiko as Traditional Fermented Seafood in Japan.</title>
        <authorList>
            <person name="Akuzawa S."/>
            <person name="Nakagawa J."/>
            <person name="Kanekatsu T."/>
            <person name="Kubota E."/>
            <person name="Ohtake R."/>
            <person name="Suzuki T."/>
            <person name="Kanesaki Y."/>
        </authorList>
    </citation>
    <scope>NUCLEOTIDE SEQUENCE [LARGE SCALE GENOMIC DNA]</scope>
    <source>
        <strain evidence="3">Heshi-A3</strain>
    </source>
</reference>
<dbReference type="EMBL" id="BCNV01000001">
    <property type="protein sequence ID" value="GAS82777.1"/>
    <property type="molecule type" value="Genomic_DNA"/>
</dbReference>
<proteinExistence type="predicted"/>
<comment type="caution">
    <text evidence="2">The sequence shown here is derived from an EMBL/GenBank/DDBJ whole genome shotgun (WGS) entry which is preliminary data.</text>
</comment>
<dbReference type="AlphaFoldDB" id="A0A100VMT5"/>
<feature type="compositionally biased region" description="Polar residues" evidence="1">
    <location>
        <begin position="90"/>
        <end position="104"/>
    </location>
</feature>
<reference evidence="2 3" key="1">
    <citation type="journal article" date="2016" name="Genome Announc.">
        <title>Draft Genome Sequence of Paenibacillus amylolyticus Heshi-A3, Isolated from Fermented Rice Bran in a Japanese Fermented Seafood Dish.</title>
        <authorList>
            <person name="Akuzawa S."/>
            <person name="Nagaoka J."/>
            <person name="Kanekatsu M."/>
            <person name="Kubota E."/>
            <person name="Ohtake R."/>
            <person name="Suzuki T."/>
            <person name="Kanesaki Y."/>
        </authorList>
    </citation>
    <scope>NUCLEOTIDE SEQUENCE [LARGE SCALE GENOMIC DNA]</scope>
    <source>
        <strain evidence="2 3">Heshi-A3</strain>
    </source>
</reference>
<feature type="compositionally biased region" description="Low complexity" evidence="1">
    <location>
        <begin position="255"/>
        <end position="270"/>
    </location>
</feature>
<organism evidence="2 3">
    <name type="scientific">Paenibacillus amylolyticus</name>
    <dbReference type="NCBI Taxonomy" id="1451"/>
    <lineage>
        <taxon>Bacteria</taxon>
        <taxon>Bacillati</taxon>
        <taxon>Bacillota</taxon>
        <taxon>Bacilli</taxon>
        <taxon>Bacillales</taxon>
        <taxon>Paenibacillaceae</taxon>
        <taxon>Paenibacillus</taxon>
    </lineage>
</organism>
<sequence length="270" mass="29881">MNSISSATKSSFTPGNQVSNRDKEIQGLLQQKIRLNEEMQGVKSNDELDTKTKAQRIKSLTSSISQIDSQIAQIKSEELQEKNKLRQPEKAQQQHPKPSDETQAPSLDHLIKHSQTYDQLGKLVGLRDRMQGSIQITEGETRFDRLVLEINPPGNELDLGKSMMLENAERTVFQAKREVVQDINAQLNKVNQKFGELVEEIHQPAPKEKVLPPNSAASGKEDQEVNEVKKTGSKEMPSDGGTTDQESGNGPQTQASASPAASYPSVDIRI</sequence>
<feature type="compositionally biased region" description="Basic and acidic residues" evidence="1">
    <location>
        <begin position="219"/>
        <end position="237"/>
    </location>
</feature>
<evidence type="ECO:0000313" key="3">
    <source>
        <dbReference type="Proteomes" id="UP000069697"/>
    </source>
</evidence>
<feature type="compositionally biased region" description="Polar residues" evidence="1">
    <location>
        <begin position="240"/>
        <end position="254"/>
    </location>
</feature>
<feature type="region of interest" description="Disordered" evidence="1">
    <location>
        <begin position="1"/>
        <end position="65"/>
    </location>
</feature>
<protein>
    <submittedName>
        <fullName evidence="2">Uncharacterized protein</fullName>
    </submittedName>
</protein>
<feature type="compositionally biased region" description="Polar residues" evidence="1">
    <location>
        <begin position="1"/>
        <end position="19"/>
    </location>
</feature>
<evidence type="ECO:0000256" key="1">
    <source>
        <dbReference type="SAM" id="MobiDB-lite"/>
    </source>
</evidence>
<evidence type="ECO:0000313" key="2">
    <source>
        <dbReference type="EMBL" id="GAS82777.1"/>
    </source>
</evidence>
<feature type="region of interest" description="Disordered" evidence="1">
    <location>
        <begin position="204"/>
        <end position="270"/>
    </location>
</feature>
<dbReference type="Proteomes" id="UP000069697">
    <property type="component" value="Unassembled WGS sequence"/>
</dbReference>